<feature type="region of interest" description="Disordered" evidence="5">
    <location>
        <begin position="44"/>
        <end position="110"/>
    </location>
</feature>
<keyword evidence="9" id="KW-1185">Reference proteome</keyword>
<feature type="region of interest" description="Disordered" evidence="5">
    <location>
        <begin position="416"/>
        <end position="447"/>
    </location>
</feature>
<dbReference type="InterPro" id="IPR006664">
    <property type="entry name" value="OMP_bac"/>
</dbReference>
<keyword evidence="2 4" id="KW-0472">Membrane</keyword>
<accession>A0A967ECR2</accession>
<dbReference type="InterPro" id="IPR050330">
    <property type="entry name" value="Bact_OuterMem_StrucFunc"/>
</dbReference>
<dbReference type="AlphaFoldDB" id="A0A967ECR2"/>
<reference evidence="8" key="2">
    <citation type="submission" date="2020-03" db="EMBL/GenBank/DDBJ databases">
        <title>Flavobacteriaceae bacterium strain TP-CH-4, a member of the family Flavobacteriaceae isolated from a deep-sea seamount.</title>
        <authorList>
            <person name="Zhang D.-C."/>
        </authorList>
    </citation>
    <scope>NUCLEOTIDE SEQUENCE</scope>
    <source>
        <strain evidence="8">TP-CH-4</strain>
    </source>
</reference>
<feature type="signal peptide" evidence="6">
    <location>
        <begin position="1"/>
        <end position="21"/>
    </location>
</feature>
<evidence type="ECO:0000256" key="2">
    <source>
        <dbReference type="ARBA" id="ARBA00023136"/>
    </source>
</evidence>
<organism evidence="8 9">
    <name type="scientific">Pelagihabitans pacificus</name>
    <dbReference type="NCBI Taxonomy" id="2696054"/>
    <lineage>
        <taxon>Bacteria</taxon>
        <taxon>Pseudomonadati</taxon>
        <taxon>Bacteroidota</taxon>
        <taxon>Flavobacteriia</taxon>
        <taxon>Flavobacteriales</taxon>
        <taxon>Flavobacteriaceae</taxon>
        <taxon>Pelagihabitans</taxon>
    </lineage>
</organism>
<dbReference type="PANTHER" id="PTHR30329">
    <property type="entry name" value="STATOR ELEMENT OF FLAGELLAR MOTOR COMPLEX"/>
    <property type="match status" value="1"/>
</dbReference>
<dbReference type="GO" id="GO:0009279">
    <property type="term" value="C:cell outer membrane"/>
    <property type="evidence" value="ECO:0007669"/>
    <property type="project" value="UniProtKB-SubCell"/>
</dbReference>
<evidence type="ECO:0000313" key="9">
    <source>
        <dbReference type="Proteomes" id="UP000707206"/>
    </source>
</evidence>
<dbReference type="PROSITE" id="PS51123">
    <property type="entry name" value="OMPA_2"/>
    <property type="match status" value="1"/>
</dbReference>
<keyword evidence="3" id="KW-0998">Cell outer membrane</keyword>
<evidence type="ECO:0000259" key="7">
    <source>
        <dbReference type="PROSITE" id="PS51123"/>
    </source>
</evidence>
<dbReference type="SUPFAM" id="SSF103088">
    <property type="entry name" value="OmpA-like"/>
    <property type="match status" value="1"/>
</dbReference>
<feature type="compositionally biased region" description="Basic and acidic residues" evidence="5">
    <location>
        <begin position="44"/>
        <end position="58"/>
    </location>
</feature>
<dbReference type="InterPro" id="IPR006665">
    <property type="entry name" value="OmpA-like"/>
</dbReference>
<dbReference type="RefSeq" id="WP_152575952.1">
    <property type="nucleotide sequence ID" value="NZ_VIKU02000008.1"/>
</dbReference>
<reference evidence="8" key="1">
    <citation type="submission" date="2019-07" db="EMBL/GenBank/DDBJ databases">
        <authorList>
            <person name="De-Chao Zhang Q."/>
        </authorList>
    </citation>
    <scope>NUCLEOTIDE SEQUENCE</scope>
    <source>
        <strain evidence="8">TP-CH-4</strain>
    </source>
</reference>
<comment type="caution">
    <text evidence="8">The sequence shown here is derived from an EMBL/GenBank/DDBJ whole genome shotgun (WGS) entry which is preliminary data.</text>
</comment>
<comment type="subcellular location">
    <subcellularLocation>
        <location evidence="1">Cell outer membrane</location>
    </subcellularLocation>
</comment>
<feature type="domain" description="OmpA-like" evidence="7">
    <location>
        <begin position="332"/>
        <end position="447"/>
    </location>
</feature>
<keyword evidence="6" id="KW-0732">Signal</keyword>
<dbReference type="EMBL" id="VIKU02000008">
    <property type="protein sequence ID" value="NHF61456.1"/>
    <property type="molecule type" value="Genomic_DNA"/>
</dbReference>
<evidence type="ECO:0000313" key="8">
    <source>
        <dbReference type="EMBL" id="NHF61456.1"/>
    </source>
</evidence>
<evidence type="ECO:0000256" key="3">
    <source>
        <dbReference type="ARBA" id="ARBA00023237"/>
    </source>
</evidence>
<dbReference type="Pfam" id="PF00691">
    <property type="entry name" value="OmpA"/>
    <property type="match status" value="1"/>
</dbReference>
<name>A0A967ECR2_9FLAO</name>
<dbReference type="PANTHER" id="PTHR30329:SF21">
    <property type="entry name" value="LIPOPROTEIN YIAD-RELATED"/>
    <property type="match status" value="1"/>
</dbReference>
<gene>
    <name evidence="8" type="ORF">FK220_019035</name>
</gene>
<protein>
    <submittedName>
        <fullName evidence="8">OmpA family protein</fullName>
    </submittedName>
</protein>
<evidence type="ECO:0000256" key="4">
    <source>
        <dbReference type="PROSITE-ProRule" id="PRU00473"/>
    </source>
</evidence>
<proteinExistence type="predicted"/>
<evidence type="ECO:0000256" key="1">
    <source>
        <dbReference type="ARBA" id="ARBA00004442"/>
    </source>
</evidence>
<sequence>MKTCRTLLKCSFLLLFLFAFAPNANSQLLKKLGKRAEKAAERAVERRVEKETTEKTEAALDSILEPGQKGKQGKSPVPQGDAPNEGDQNDNNTNGSSSAPNEGNADNDPESITVYSKFDFVPGDKVMFYDDFQNDFVGDFPSKWNTNGGGEIVTVNDSPEKWLELISGYNIYFLPDVPNLPEEYTIEFDLFTVGLDRRTSSTSKFSIYLSDDEKFKEGSNFVQASLPFCQYSPIGITMENRINDKREIYSVVKADLRDEVLNRPHVSIAVNKQRFRLWVNEEKHIDIPRIAPEGAVLSTLKFHMNNLKDGKERVFITNLKVAEGGVDLRRKLISEGKISTNGILFDSGSANIQPQSMGIIRQISQVLQQETAMKLNIVGHTDSDGEEAANLALSKKRAEAVKNALVSIYNISGDRLQTDGKGETEPVGNNATPDGKAQNRRVEFIKT</sequence>
<dbReference type="CDD" id="cd07185">
    <property type="entry name" value="OmpA_C-like"/>
    <property type="match status" value="1"/>
</dbReference>
<feature type="chain" id="PRO_5037765520" evidence="6">
    <location>
        <begin position="22"/>
        <end position="447"/>
    </location>
</feature>
<feature type="compositionally biased region" description="Polar residues" evidence="5">
    <location>
        <begin position="89"/>
        <end position="101"/>
    </location>
</feature>
<dbReference type="Proteomes" id="UP000707206">
    <property type="component" value="Unassembled WGS sequence"/>
</dbReference>
<dbReference type="InterPro" id="IPR036737">
    <property type="entry name" value="OmpA-like_sf"/>
</dbReference>
<dbReference type="Gene3D" id="3.30.1330.60">
    <property type="entry name" value="OmpA-like domain"/>
    <property type="match status" value="1"/>
</dbReference>
<dbReference type="PRINTS" id="PR01021">
    <property type="entry name" value="OMPADOMAIN"/>
</dbReference>
<evidence type="ECO:0000256" key="5">
    <source>
        <dbReference type="SAM" id="MobiDB-lite"/>
    </source>
</evidence>
<evidence type="ECO:0000256" key="6">
    <source>
        <dbReference type="SAM" id="SignalP"/>
    </source>
</evidence>